<evidence type="ECO:0000313" key="2">
    <source>
        <dbReference type="WBParaSite" id="RSKR_0000336600.1"/>
    </source>
</evidence>
<name>A0AC35TRM6_9BILA</name>
<organism evidence="1 2">
    <name type="scientific">Rhabditophanes sp. KR3021</name>
    <dbReference type="NCBI Taxonomy" id="114890"/>
    <lineage>
        <taxon>Eukaryota</taxon>
        <taxon>Metazoa</taxon>
        <taxon>Ecdysozoa</taxon>
        <taxon>Nematoda</taxon>
        <taxon>Chromadorea</taxon>
        <taxon>Rhabditida</taxon>
        <taxon>Tylenchina</taxon>
        <taxon>Panagrolaimomorpha</taxon>
        <taxon>Strongyloidoidea</taxon>
        <taxon>Alloionematidae</taxon>
        <taxon>Rhabditophanes</taxon>
    </lineage>
</organism>
<dbReference type="Proteomes" id="UP000095286">
    <property type="component" value="Unplaced"/>
</dbReference>
<proteinExistence type="predicted"/>
<reference evidence="2" key="1">
    <citation type="submission" date="2016-11" db="UniProtKB">
        <authorList>
            <consortium name="WormBaseParasite"/>
        </authorList>
    </citation>
    <scope>IDENTIFICATION</scope>
    <source>
        <strain evidence="2">KR3021</strain>
    </source>
</reference>
<evidence type="ECO:0000313" key="1">
    <source>
        <dbReference type="Proteomes" id="UP000095286"/>
    </source>
</evidence>
<protein>
    <submittedName>
        <fullName evidence="2">VWFA domain-containing protein</fullName>
    </submittedName>
</protein>
<accession>A0AC35TRM6</accession>
<dbReference type="WBParaSite" id="RSKR_0000336600.1">
    <property type="protein sequence ID" value="RSKR_0000336600.1"/>
    <property type="gene ID" value="RSKR_0000336600"/>
</dbReference>
<sequence>MQLLRSLFVLSLGSLTLALPISNIANNNAAYYPCPVDILMVIDSSSDALTTLQFNAQIQLIKNVLVTSDWTDFERVGLAWYNSIPTTHYGFGTMQSKREFDL</sequence>